<keyword evidence="5 10" id="KW-0472">Membrane</keyword>
<accession>A0ABP0P2J1</accession>
<evidence type="ECO:0000256" key="7">
    <source>
        <dbReference type="ARBA" id="ARBA00023288"/>
    </source>
</evidence>
<feature type="transmembrane region" description="Helical" evidence="10">
    <location>
        <begin position="190"/>
        <end position="216"/>
    </location>
</feature>
<dbReference type="InterPro" id="IPR039859">
    <property type="entry name" value="PFA4/ZDH16/20/ERF2-like"/>
</dbReference>
<dbReference type="Pfam" id="PF01529">
    <property type="entry name" value="DHHC"/>
    <property type="match status" value="1"/>
</dbReference>
<feature type="transmembrane region" description="Helical" evidence="10">
    <location>
        <begin position="228"/>
        <end position="255"/>
    </location>
</feature>
<keyword evidence="4 10" id="KW-1133">Transmembrane helix</keyword>
<gene>
    <name evidence="12" type="ORF">SCF082_LOCUS34616</name>
</gene>
<keyword evidence="8 10" id="KW-0012">Acyltransferase</keyword>
<evidence type="ECO:0000313" key="13">
    <source>
        <dbReference type="Proteomes" id="UP001642464"/>
    </source>
</evidence>
<evidence type="ECO:0000256" key="10">
    <source>
        <dbReference type="RuleBase" id="RU079119"/>
    </source>
</evidence>
<comment type="catalytic activity">
    <reaction evidence="9 10">
        <text>L-cysteinyl-[protein] + hexadecanoyl-CoA = S-hexadecanoyl-L-cysteinyl-[protein] + CoA</text>
        <dbReference type="Rhea" id="RHEA:36683"/>
        <dbReference type="Rhea" id="RHEA-COMP:10131"/>
        <dbReference type="Rhea" id="RHEA-COMP:11032"/>
        <dbReference type="ChEBI" id="CHEBI:29950"/>
        <dbReference type="ChEBI" id="CHEBI:57287"/>
        <dbReference type="ChEBI" id="CHEBI:57379"/>
        <dbReference type="ChEBI" id="CHEBI:74151"/>
        <dbReference type="EC" id="2.3.1.225"/>
    </reaction>
</comment>
<evidence type="ECO:0000313" key="12">
    <source>
        <dbReference type="EMBL" id="CAK9068915.1"/>
    </source>
</evidence>
<organism evidence="12 13">
    <name type="scientific">Durusdinium trenchii</name>
    <dbReference type="NCBI Taxonomy" id="1381693"/>
    <lineage>
        <taxon>Eukaryota</taxon>
        <taxon>Sar</taxon>
        <taxon>Alveolata</taxon>
        <taxon>Dinophyceae</taxon>
        <taxon>Suessiales</taxon>
        <taxon>Symbiodiniaceae</taxon>
        <taxon>Durusdinium</taxon>
    </lineage>
</organism>
<keyword evidence="2 10" id="KW-0808">Transferase</keyword>
<comment type="domain">
    <text evidence="10">The DHHC domain is required for palmitoyltransferase activity.</text>
</comment>
<dbReference type="PANTHER" id="PTHR22883:SF43">
    <property type="entry name" value="PALMITOYLTRANSFERASE APP"/>
    <property type="match status" value="1"/>
</dbReference>
<evidence type="ECO:0000256" key="1">
    <source>
        <dbReference type="ARBA" id="ARBA00004127"/>
    </source>
</evidence>
<name>A0ABP0P2J1_9DINO</name>
<sequence length="304" mass="33996">MLDADNNMDPGVPAPSTFRVYEVWRNFGGRNRFFCGGRCIAGPSIDLHFQLCAWGSMLVPSLFYLIFCARYLWHVSPWMPVLTCIMLASTVVLWLLTACTDPGIIPRAALQAEVPQIREDVARVTGCRRIDDTAVESITPAEEDEGFRFCQTCQIIRPPRASHCRDCDNCVLRFDHHCPFVNNCIGQRNYIFFSGFLVSVGFLGIHVLFGIGLWYAHLKGGGLPEEALTLLLVALAPAVLLLPCVLALAGFHAWLSCTGRTTKEVLTWHGRESQRSSSNPRTQWFEPRVPSLLPLWATVEGRQS</sequence>
<dbReference type="EC" id="2.3.1.225" evidence="10"/>
<keyword evidence="3 10" id="KW-0812">Transmembrane</keyword>
<feature type="domain" description="Palmitoyltransferase DHHC" evidence="11">
    <location>
        <begin position="146"/>
        <end position="268"/>
    </location>
</feature>
<keyword evidence="6" id="KW-0564">Palmitate</keyword>
<reference evidence="12 13" key="1">
    <citation type="submission" date="2024-02" db="EMBL/GenBank/DDBJ databases">
        <authorList>
            <person name="Chen Y."/>
            <person name="Shah S."/>
            <person name="Dougan E. K."/>
            <person name="Thang M."/>
            <person name="Chan C."/>
        </authorList>
    </citation>
    <scope>NUCLEOTIDE SEQUENCE [LARGE SCALE GENOMIC DNA]</scope>
</reference>
<feature type="transmembrane region" description="Helical" evidence="10">
    <location>
        <begin position="51"/>
        <end position="72"/>
    </location>
</feature>
<evidence type="ECO:0000256" key="4">
    <source>
        <dbReference type="ARBA" id="ARBA00022989"/>
    </source>
</evidence>
<keyword evidence="7" id="KW-0449">Lipoprotein</keyword>
<comment type="similarity">
    <text evidence="10">Belongs to the DHHC palmitoyltransferase family.</text>
</comment>
<dbReference type="PROSITE" id="PS50216">
    <property type="entry name" value="DHHC"/>
    <property type="match status" value="1"/>
</dbReference>
<evidence type="ECO:0000256" key="2">
    <source>
        <dbReference type="ARBA" id="ARBA00022679"/>
    </source>
</evidence>
<evidence type="ECO:0000256" key="6">
    <source>
        <dbReference type="ARBA" id="ARBA00023139"/>
    </source>
</evidence>
<evidence type="ECO:0000259" key="11">
    <source>
        <dbReference type="Pfam" id="PF01529"/>
    </source>
</evidence>
<comment type="caution">
    <text evidence="12">The sequence shown here is derived from an EMBL/GenBank/DDBJ whole genome shotgun (WGS) entry which is preliminary data.</text>
</comment>
<comment type="subcellular location">
    <subcellularLocation>
        <location evidence="1">Endomembrane system</location>
        <topology evidence="1">Multi-pass membrane protein</topology>
    </subcellularLocation>
</comment>
<dbReference type="InterPro" id="IPR001594">
    <property type="entry name" value="Palmitoyltrfase_DHHC"/>
</dbReference>
<evidence type="ECO:0000256" key="3">
    <source>
        <dbReference type="ARBA" id="ARBA00022692"/>
    </source>
</evidence>
<protein>
    <recommendedName>
        <fullName evidence="10">Palmitoyltransferase</fullName>
        <ecNumber evidence="10">2.3.1.225</ecNumber>
    </recommendedName>
</protein>
<evidence type="ECO:0000256" key="5">
    <source>
        <dbReference type="ARBA" id="ARBA00023136"/>
    </source>
</evidence>
<evidence type="ECO:0000256" key="8">
    <source>
        <dbReference type="ARBA" id="ARBA00023315"/>
    </source>
</evidence>
<keyword evidence="13" id="KW-1185">Reference proteome</keyword>
<feature type="transmembrane region" description="Helical" evidence="10">
    <location>
        <begin position="78"/>
        <end position="97"/>
    </location>
</feature>
<dbReference type="PANTHER" id="PTHR22883">
    <property type="entry name" value="ZINC FINGER DHHC DOMAIN CONTAINING PROTEIN"/>
    <property type="match status" value="1"/>
</dbReference>
<dbReference type="EMBL" id="CAXAMM010031913">
    <property type="protein sequence ID" value="CAK9068915.1"/>
    <property type="molecule type" value="Genomic_DNA"/>
</dbReference>
<dbReference type="Proteomes" id="UP001642464">
    <property type="component" value="Unassembled WGS sequence"/>
</dbReference>
<evidence type="ECO:0000256" key="9">
    <source>
        <dbReference type="ARBA" id="ARBA00048048"/>
    </source>
</evidence>
<proteinExistence type="inferred from homology"/>